<evidence type="ECO:0000256" key="9">
    <source>
        <dbReference type="ARBA" id="ARBA00022806"/>
    </source>
</evidence>
<dbReference type="PROSITE" id="PS00690">
    <property type="entry name" value="DEAH_ATP_HELICASE"/>
    <property type="match status" value="1"/>
</dbReference>
<dbReference type="Proteomes" id="UP000307173">
    <property type="component" value="Unassembled WGS sequence"/>
</dbReference>
<keyword evidence="11" id="KW-0408">Iron</keyword>
<dbReference type="FunFam" id="3.40.50.300:FF:000128">
    <property type="entry name" value="Putative DNA repair helicase RAD3"/>
    <property type="match status" value="1"/>
</dbReference>
<comment type="similarity">
    <text evidence="3">Belongs to the helicase family. RAD3/XPD subfamily.</text>
</comment>
<dbReference type="GO" id="GO:0006366">
    <property type="term" value="P:transcription by RNA polymerase II"/>
    <property type="evidence" value="ECO:0007669"/>
    <property type="project" value="TreeGrafter"/>
</dbReference>
<dbReference type="SMART" id="SM00488">
    <property type="entry name" value="DEXDc2"/>
    <property type="match status" value="1"/>
</dbReference>
<keyword evidence="10" id="KW-0067">ATP-binding</keyword>
<dbReference type="GO" id="GO:0000112">
    <property type="term" value="C:nucleotide-excision repair factor 3 complex"/>
    <property type="evidence" value="ECO:0007669"/>
    <property type="project" value="UniProtKB-ARBA"/>
</dbReference>
<feature type="region of interest" description="Disordered" evidence="21">
    <location>
        <begin position="734"/>
        <end position="757"/>
    </location>
</feature>
<evidence type="ECO:0000256" key="1">
    <source>
        <dbReference type="ARBA" id="ARBA00001966"/>
    </source>
</evidence>
<proteinExistence type="inferred from homology"/>
<keyword evidence="9" id="KW-0347">Helicase</keyword>
<dbReference type="GO" id="GO:0046872">
    <property type="term" value="F:metal ion binding"/>
    <property type="evidence" value="ECO:0007669"/>
    <property type="project" value="UniProtKB-KW"/>
</dbReference>
<name>A0A4T0WVR8_9ASCO</name>
<evidence type="ECO:0000256" key="3">
    <source>
        <dbReference type="ARBA" id="ARBA00009146"/>
    </source>
</evidence>
<evidence type="ECO:0000256" key="13">
    <source>
        <dbReference type="ARBA" id="ARBA00023015"/>
    </source>
</evidence>
<keyword evidence="4" id="KW-0004">4Fe-4S</keyword>
<keyword evidence="6" id="KW-0547">Nucleotide-binding</keyword>
<keyword evidence="7" id="KW-0227">DNA damage</keyword>
<evidence type="ECO:0000256" key="6">
    <source>
        <dbReference type="ARBA" id="ARBA00022741"/>
    </source>
</evidence>
<dbReference type="EC" id="5.6.2.3" evidence="19"/>
<dbReference type="InterPro" id="IPR045028">
    <property type="entry name" value="DinG/Rad3-like"/>
</dbReference>
<dbReference type="FunFam" id="1.10.30.20:FF:000001">
    <property type="entry name" value="DNA repair helicase rad15"/>
    <property type="match status" value="1"/>
</dbReference>
<dbReference type="InterPro" id="IPR002464">
    <property type="entry name" value="DNA/RNA_helicase_DEAH_CS"/>
</dbReference>
<keyword evidence="24" id="KW-1185">Reference proteome</keyword>
<dbReference type="InterPro" id="IPR010643">
    <property type="entry name" value="HBB"/>
</dbReference>
<comment type="subcellular location">
    <subcellularLocation>
        <location evidence="2">Nucleus</location>
    </subcellularLocation>
</comment>
<dbReference type="Gene3D" id="3.40.50.300">
    <property type="entry name" value="P-loop containing nucleotide triphosphate hydrolases"/>
    <property type="match status" value="2"/>
</dbReference>
<feature type="compositionally biased region" description="Acidic residues" evidence="21">
    <location>
        <begin position="735"/>
        <end position="757"/>
    </location>
</feature>
<dbReference type="PANTHER" id="PTHR11472">
    <property type="entry name" value="DNA REPAIR DEAD HELICASE RAD3/XP-D SUBFAMILY MEMBER"/>
    <property type="match status" value="1"/>
</dbReference>
<evidence type="ECO:0000256" key="16">
    <source>
        <dbReference type="ARBA" id="ARBA00023204"/>
    </source>
</evidence>
<evidence type="ECO:0000256" key="11">
    <source>
        <dbReference type="ARBA" id="ARBA00023004"/>
    </source>
</evidence>
<evidence type="ECO:0000256" key="4">
    <source>
        <dbReference type="ARBA" id="ARBA00022485"/>
    </source>
</evidence>
<dbReference type="PROSITE" id="PS51193">
    <property type="entry name" value="HELICASE_ATP_BIND_2"/>
    <property type="match status" value="1"/>
</dbReference>
<sequence>MCDIKKSLDVGGNCILEMPSGTGKTVSLLSITVAYQMHYPEHRKIIYCSRTMSEIEKALIELEKLMKFRSNELGYIEDFRGLGLTSRKNLCLHPEVGKERKGIVVDEKCRRLTNGELKQRVENGEADIEDLCSFHEKLYEKDPTNLIPPGVYSFEHLLQYCKQEGTCPYFTIRRMMPLCNIVIYSYHYLIDPKIAERVSKDLSGDSIVIFDEAHNIDNVCIESLSMDITDDLLKKATKGASSLGKKVEEVKKVDSARLQDEYEKLVEGLRESDIVRQGEETFVPTPVLSTDVLDEAIPGSIRRAEHFISFMKRLIEYLKTRMKVLHVIAETPTSFLQHLKQLTFIDKKPLRFCSERLSLLVRTLQVTEIEEFMALKDIATFASLVATYDTGFTLILEPFETENATVPNPILRLSCLDASIAIKPVFEKFSSVIITSGTISPLDMYPKMLNFDTVIQQSYSMTLDRRSFLPMIVTKGSDQVAISSRFEIRNDPSVVRNYGTLMIEFSKITPDGLVVFFPSYLYMESIISQWQTMGILDEVWKYKLILVETPDAQETSLALETYRKACSNGRGAVLLSVARGKVSEGIDFDHHYGRTVLMIGIPFQYTESRILKARLEFLRDNFQIRENDFLSFDAMRHAAQCLGRVLRGKDDYGVMVLADRRFARRKGQLPKWIAQGLLDADTNLSTDMAVASAKKFLRTSAQPIDPKDQENGISVWTYEQLLEHQKKSRRFIEMNETEDGLNTNEDDVDQDGDVEMM</sequence>
<dbReference type="PRINTS" id="PR00852">
    <property type="entry name" value="XRODRMPGMNTD"/>
</dbReference>
<dbReference type="InterPro" id="IPR027417">
    <property type="entry name" value="P-loop_NTPase"/>
</dbReference>
<dbReference type="FunFam" id="1.10.275.40:FF:000001">
    <property type="entry name" value="DNA repair helicase (Rad3)"/>
    <property type="match status" value="1"/>
</dbReference>
<dbReference type="GO" id="GO:0005524">
    <property type="term" value="F:ATP binding"/>
    <property type="evidence" value="ECO:0007669"/>
    <property type="project" value="UniProtKB-KW"/>
</dbReference>
<dbReference type="InterPro" id="IPR006554">
    <property type="entry name" value="Helicase-like_DEXD_c2"/>
</dbReference>
<keyword evidence="14" id="KW-0238">DNA-binding</keyword>
<dbReference type="AlphaFoldDB" id="A0A4T0WVR8"/>
<evidence type="ECO:0000256" key="10">
    <source>
        <dbReference type="ARBA" id="ARBA00022840"/>
    </source>
</evidence>
<keyword evidence="15" id="KW-0804">Transcription</keyword>
<dbReference type="SMART" id="SM00491">
    <property type="entry name" value="HELICc2"/>
    <property type="match status" value="1"/>
</dbReference>
<dbReference type="Gene3D" id="1.10.30.20">
    <property type="entry name" value="Bacterial XPD DNA helicase, FeS cluster domain"/>
    <property type="match status" value="1"/>
</dbReference>
<evidence type="ECO:0000256" key="20">
    <source>
        <dbReference type="ARBA" id="ARBA00048954"/>
    </source>
</evidence>
<evidence type="ECO:0000256" key="17">
    <source>
        <dbReference type="ARBA" id="ARBA00023235"/>
    </source>
</evidence>
<dbReference type="NCBIfam" id="TIGR00604">
    <property type="entry name" value="rad3"/>
    <property type="match status" value="1"/>
</dbReference>
<keyword evidence="16" id="KW-0234">DNA repair</keyword>
<accession>A0A4T0WVR8</accession>
<dbReference type="InterPro" id="IPR042493">
    <property type="entry name" value="XPD_DNA_FeS"/>
</dbReference>
<dbReference type="STRING" id="52247.A0A4T0WVR8"/>
<dbReference type="GO" id="GO:0016818">
    <property type="term" value="F:hydrolase activity, acting on acid anhydrides, in phosphorus-containing anhydrides"/>
    <property type="evidence" value="ECO:0007669"/>
    <property type="project" value="InterPro"/>
</dbReference>
<evidence type="ECO:0000313" key="23">
    <source>
        <dbReference type="EMBL" id="TID14933.1"/>
    </source>
</evidence>
<dbReference type="SUPFAM" id="SSF52540">
    <property type="entry name" value="P-loop containing nucleoside triphosphate hydrolases"/>
    <property type="match status" value="2"/>
</dbReference>
<reference evidence="23 24" key="1">
    <citation type="journal article" date="2019" name="Front. Genet.">
        <title>Whole-Genome Sequencing of the Opportunistic Yeast Pathogen Candida inconspicua Uncovers Its Hybrid Origin.</title>
        <authorList>
            <person name="Mixao V."/>
            <person name="Hansen A.P."/>
            <person name="Saus E."/>
            <person name="Boekhout T."/>
            <person name="Lass-Florl C."/>
            <person name="Gabaldon T."/>
        </authorList>
    </citation>
    <scope>NUCLEOTIDE SEQUENCE [LARGE SCALE GENOMIC DNA]</scope>
    <source>
        <strain evidence="23 24">CBS 180</strain>
    </source>
</reference>
<dbReference type="GO" id="GO:0043139">
    <property type="term" value="F:5'-3' DNA helicase activity"/>
    <property type="evidence" value="ECO:0007669"/>
    <property type="project" value="UniProtKB-EC"/>
</dbReference>
<evidence type="ECO:0000256" key="19">
    <source>
        <dbReference type="ARBA" id="ARBA00044969"/>
    </source>
</evidence>
<evidence type="ECO:0000256" key="5">
    <source>
        <dbReference type="ARBA" id="ARBA00022723"/>
    </source>
</evidence>
<keyword evidence="8" id="KW-0378">Hydrolase</keyword>
<comment type="catalytic activity">
    <reaction evidence="20">
        <text>ATP + H2O = ADP + phosphate + H(+)</text>
        <dbReference type="Rhea" id="RHEA:13065"/>
        <dbReference type="ChEBI" id="CHEBI:15377"/>
        <dbReference type="ChEBI" id="CHEBI:15378"/>
        <dbReference type="ChEBI" id="CHEBI:30616"/>
        <dbReference type="ChEBI" id="CHEBI:43474"/>
        <dbReference type="ChEBI" id="CHEBI:456216"/>
        <dbReference type="EC" id="5.6.2.3"/>
    </reaction>
</comment>
<evidence type="ECO:0000256" key="7">
    <source>
        <dbReference type="ARBA" id="ARBA00022763"/>
    </source>
</evidence>
<dbReference type="InterPro" id="IPR013020">
    <property type="entry name" value="Rad3/Chl1-like"/>
</dbReference>
<evidence type="ECO:0000256" key="12">
    <source>
        <dbReference type="ARBA" id="ARBA00023014"/>
    </source>
</evidence>
<keyword evidence="18" id="KW-0539">Nucleus</keyword>
<evidence type="ECO:0000256" key="21">
    <source>
        <dbReference type="SAM" id="MobiDB-lite"/>
    </source>
</evidence>
<dbReference type="InterPro" id="IPR006555">
    <property type="entry name" value="ATP-dep_Helicase_C"/>
</dbReference>
<protein>
    <recommendedName>
        <fullName evidence="19">DNA 5'-3' helicase</fullName>
        <ecNumber evidence="19">5.6.2.3</ecNumber>
    </recommendedName>
</protein>
<evidence type="ECO:0000256" key="8">
    <source>
        <dbReference type="ARBA" id="ARBA00022801"/>
    </source>
</evidence>
<evidence type="ECO:0000259" key="22">
    <source>
        <dbReference type="PROSITE" id="PS51193"/>
    </source>
</evidence>
<dbReference type="Pfam" id="PF13307">
    <property type="entry name" value="Helicase_C_2"/>
    <property type="match status" value="1"/>
</dbReference>
<comment type="cofactor">
    <cofactor evidence="1">
        <name>[4Fe-4S] cluster</name>
        <dbReference type="ChEBI" id="CHEBI:49883"/>
    </cofactor>
</comment>
<keyword evidence="17" id="KW-0413">Isomerase</keyword>
<dbReference type="OrthoDB" id="272481at2759"/>
<evidence type="ECO:0000313" key="24">
    <source>
        <dbReference type="Proteomes" id="UP000307173"/>
    </source>
</evidence>
<dbReference type="Pfam" id="PF06777">
    <property type="entry name" value="HBB"/>
    <property type="match status" value="1"/>
</dbReference>
<comment type="caution">
    <text evidence="23">The sequence shown here is derived from an EMBL/GenBank/DDBJ whole genome shotgun (WGS) entry which is preliminary data.</text>
</comment>
<dbReference type="CDD" id="cd18788">
    <property type="entry name" value="SF2_C_XPD"/>
    <property type="match status" value="1"/>
</dbReference>
<feature type="domain" description="Helicase ATP-binding" evidence="22">
    <location>
        <begin position="1"/>
        <end position="261"/>
    </location>
</feature>
<dbReference type="InterPro" id="IPR014013">
    <property type="entry name" value="Helic_SF1/SF2_ATP-bd_DinG/Rad3"/>
</dbReference>
<dbReference type="GO" id="GO:0003684">
    <property type="term" value="F:damaged DNA binding"/>
    <property type="evidence" value="ECO:0007669"/>
    <property type="project" value="TreeGrafter"/>
</dbReference>
<dbReference type="GO" id="GO:0006289">
    <property type="term" value="P:nucleotide-excision repair"/>
    <property type="evidence" value="ECO:0007669"/>
    <property type="project" value="InterPro"/>
</dbReference>
<evidence type="ECO:0000256" key="14">
    <source>
        <dbReference type="ARBA" id="ARBA00023125"/>
    </source>
</evidence>
<dbReference type="InterPro" id="IPR001945">
    <property type="entry name" value="RAD3/XPD"/>
</dbReference>
<keyword evidence="5" id="KW-0479">Metal-binding</keyword>
<evidence type="ECO:0000256" key="15">
    <source>
        <dbReference type="ARBA" id="ARBA00023163"/>
    </source>
</evidence>
<organism evidence="23 24">
    <name type="scientific">Pichia inconspicua</name>
    <dbReference type="NCBI Taxonomy" id="52247"/>
    <lineage>
        <taxon>Eukaryota</taxon>
        <taxon>Fungi</taxon>
        <taxon>Dikarya</taxon>
        <taxon>Ascomycota</taxon>
        <taxon>Saccharomycotina</taxon>
        <taxon>Pichiomycetes</taxon>
        <taxon>Pichiales</taxon>
        <taxon>Pichiaceae</taxon>
        <taxon>Pichia</taxon>
    </lineage>
</organism>
<dbReference type="Gene3D" id="1.10.275.40">
    <property type="match status" value="1"/>
</dbReference>
<dbReference type="GO" id="GO:0051539">
    <property type="term" value="F:4 iron, 4 sulfur cluster binding"/>
    <property type="evidence" value="ECO:0007669"/>
    <property type="project" value="UniProtKB-KW"/>
</dbReference>
<dbReference type="FunFam" id="3.40.50.300:FF:000135">
    <property type="entry name" value="DNA repair helicase RAD3, putative"/>
    <property type="match status" value="1"/>
</dbReference>
<gene>
    <name evidence="23" type="ORF">CANINC_004604</name>
</gene>
<keyword evidence="13" id="KW-0805">Transcription regulation</keyword>
<dbReference type="InterPro" id="IPR010614">
    <property type="entry name" value="RAD3-like_helicase_DEAD"/>
</dbReference>
<keyword evidence="12" id="KW-0411">Iron-sulfur</keyword>
<dbReference type="Pfam" id="PF06733">
    <property type="entry name" value="DEAD_2"/>
    <property type="match status" value="1"/>
</dbReference>
<dbReference type="EMBL" id="SELW01000657">
    <property type="protein sequence ID" value="TID14933.1"/>
    <property type="molecule type" value="Genomic_DNA"/>
</dbReference>
<dbReference type="GO" id="GO:0045951">
    <property type="term" value="P:positive regulation of mitotic recombination"/>
    <property type="evidence" value="ECO:0007669"/>
    <property type="project" value="TreeGrafter"/>
</dbReference>
<evidence type="ECO:0000256" key="2">
    <source>
        <dbReference type="ARBA" id="ARBA00004123"/>
    </source>
</evidence>
<dbReference type="PANTHER" id="PTHR11472:SF1">
    <property type="entry name" value="GENERAL TRANSCRIPTION AND DNA REPAIR FACTOR IIH HELICASE SUBUNIT XPD"/>
    <property type="match status" value="1"/>
</dbReference>
<evidence type="ECO:0000256" key="18">
    <source>
        <dbReference type="ARBA" id="ARBA00023242"/>
    </source>
</evidence>